<dbReference type="EMBL" id="WHJC01000343">
    <property type="protein sequence ID" value="MPQ44869.1"/>
    <property type="molecule type" value="Genomic_DNA"/>
</dbReference>
<protein>
    <submittedName>
        <fullName evidence="2">Uncharacterized protein</fullName>
    </submittedName>
</protein>
<feature type="transmembrane region" description="Helical" evidence="1">
    <location>
        <begin position="29"/>
        <end position="48"/>
    </location>
</feature>
<reference evidence="2 3" key="1">
    <citation type="submission" date="2019-10" db="EMBL/GenBank/DDBJ databases">
        <title>The Genome Sequence of Clostridium tarantellae Isolated from Fish Brain.</title>
        <authorList>
            <person name="Bano L."/>
            <person name="Kiel M."/>
            <person name="Sales G."/>
            <person name="Doxey A.C."/>
            <person name="Mansfield M.J."/>
            <person name="Schiavone M."/>
            <person name="Rossetto O."/>
            <person name="Pirazzini M."/>
            <person name="Dobrindt U."/>
            <person name="Montecucco C."/>
        </authorList>
    </citation>
    <scope>NUCLEOTIDE SEQUENCE [LARGE SCALE GENOMIC DNA]</scope>
    <source>
        <strain evidence="2 3">DSM 3997</strain>
    </source>
</reference>
<feature type="transmembrane region" description="Helical" evidence="1">
    <location>
        <begin position="60"/>
        <end position="78"/>
    </location>
</feature>
<dbReference type="AlphaFoldDB" id="A0A6I1MXI7"/>
<evidence type="ECO:0000313" key="2">
    <source>
        <dbReference type="EMBL" id="MPQ44869.1"/>
    </source>
</evidence>
<dbReference type="RefSeq" id="WP_152891709.1">
    <property type="nucleotide sequence ID" value="NZ_WHJC01000343.1"/>
</dbReference>
<comment type="caution">
    <text evidence="2">The sequence shown here is derived from an EMBL/GenBank/DDBJ whole genome shotgun (WGS) entry which is preliminary data.</text>
</comment>
<dbReference type="OrthoDB" id="9994480at2"/>
<keyword evidence="1" id="KW-0472">Membrane</keyword>
<proteinExistence type="predicted"/>
<dbReference type="Proteomes" id="UP000430345">
    <property type="component" value="Unassembled WGS sequence"/>
</dbReference>
<keyword evidence="3" id="KW-1185">Reference proteome</keyword>
<sequence length="83" mass="9712">MTVYNIIRIICFTIFGILIFINYIEIKGVYKYLIILFIIIPAILMQTSLAKNISKNLEEIFIPMYTLVSVLLILIYSYSVKKK</sequence>
<keyword evidence="1" id="KW-0812">Transmembrane</keyword>
<accession>A0A6I1MXI7</accession>
<evidence type="ECO:0000313" key="3">
    <source>
        <dbReference type="Proteomes" id="UP000430345"/>
    </source>
</evidence>
<feature type="transmembrane region" description="Helical" evidence="1">
    <location>
        <begin position="6"/>
        <end position="24"/>
    </location>
</feature>
<keyword evidence="1" id="KW-1133">Transmembrane helix</keyword>
<gene>
    <name evidence="2" type="ORF">GBZ86_14100</name>
</gene>
<evidence type="ECO:0000256" key="1">
    <source>
        <dbReference type="SAM" id="Phobius"/>
    </source>
</evidence>
<name>A0A6I1MXI7_9CLOT</name>
<organism evidence="2 3">
    <name type="scientific">Clostridium tarantellae</name>
    <dbReference type="NCBI Taxonomy" id="39493"/>
    <lineage>
        <taxon>Bacteria</taxon>
        <taxon>Bacillati</taxon>
        <taxon>Bacillota</taxon>
        <taxon>Clostridia</taxon>
        <taxon>Eubacteriales</taxon>
        <taxon>Clostridiaceae</taxon>
        <taxon>Clostridium</taxon>
    </lineage>
</organism>